<protein>
    <recommendedName>
        <fullName evidence="4">PSI domain-containing protein</fullName>
    </recommendedName>
</protein>
<evidence type="ECO:0008006" key="4">
    <source>
        <dbReference type="Google" id="ProtNLM"/>
    </source>
</evidence>
<name>A0A7S3GD68_9EUKA</name>
<feature type="chain" id="PRO_5030733750" description="PSI domain-containing protein" evidence="2">
    <location>
        <begin position="24"/>
        <end position="162"/>
    </location>
</feature>
<evidence type="ECO:0000256" key="2">
    <source>
        <dbReference type="SAM" id="SignalP"/>
    </source>
</evidence>
<keyword evidence="1" id="KW-0472">Membrane</keyword>
<sequence>MTTGLSKTFPFMSLLILLPLAWCQTQDACSSFTSCFDCTATGLEQGVNACGWCSHGDLTGHCEIGYPLGPKNGTSLCAPARQLNNTWVWYSDRCEEHLPSEELLMFLLVAIPVVVGVVLVTCLICVGYRKRLVLSTRARKAYLMGPSVPEHESFDRDSDDSD</sequence>
<reference evidence="3" key="1">
    <citation type="submission" date="2021-01" db="EMBL/GenBank/DDBJ databases">
        <authorList>
            <person name="Corre E."/>
            <person name="Pelletier E."/>
            <person name="Niang G."/>
            <person name="Scheremetjew M."/>
            <person name="Finn R."/>
            <person name="Kale V."/>
            <person name="Holt S."/>
            <person name="Cochrane G."/>
            <person name="Meng A."/>
            <person name="Brown T."/>
            <person name="Cohen L."/>
        </authorList>
    </citation>
    <scope>NUCLEOTIDE SEQUENCE</scope>
    <source>
        <strain evidence="3">NIES-2562</strain>
    </source>
</reference>
<evidence type="ECO:0000256" key="1">
    <source>
        <dbReference type="SAM" id="Phobius"/>
    </source>
</evidence>
<gene>
    <name evidence="3" type="ORF">PBIL07802_LOCUS24858</name>
</gene>
<keyword evidence="1" id="KW-0812">Transmembrane</keyword>
<proteinExistence type="predicted"/>
<keyword evidence="1" id="KW-1133">Transmembrane helix</keyword>
<evidence type="ECO:0000313" key="3">
    <source>
        <dbReference type="EMBL" id="CAE0262563.1"/>
    </source>
</evidence>
<keyword evidence="2" id="KW-0732">Signal</keyword>
<feature type="transmembrane region" description="Helical" evidence="1">
    <location>
        <begin position="103"/>
        <end position="128"/>
    </location>
</feature>
<dbReference type="AlphaFoldDB" id="A0A7S3GD68"/>
<dbReference type="EMBL" id="HBIB01038149">
    <property type="protein sequence ID" value="CAE0262563.1"/>
    <property type="molecule type" value="Transcribed_RNA"/>
</dbReference>
<accession>A0A7S3GD68</accession>
<organism evidence="3">
    <name type="scientific">Palpitomonas bilix</name>
    <dbReference type="NCBI Taxonomy" id="652834"/>
    <lineage>
        <taxon>Eukaryota</taxon>
        <taxon>Eukaryota incertae sedis</taxon>
    </lineage>
</organism>
<feature type="signal peptide" evidence="2">
    <location>
        <begin position="1"/>
        <end position="23"/>
    </location>
</feature>